<dbReference type="GO" id="GO:0016831">
    <property type="term" value="F:carboxy-lyase activity"/>
    <property type="evidence" value="ECO:0007669"/>
    <property type="project" value="InterPro"/>
</dbReference>
<dbReference type="InterPro" id="IPR049381">
    <property type="entry name" value="UbiD-like_C"/>
</dbReference>
<dbReference type="GO" id="GO:0033494">
    <property type="term" value="P:ferulate metabolic process"/>
    <property type="evidence" value="ECO:0007669"/>
    <property type="project" value="TreeGrafter"/>
</dbReference>
<protein>
    <submittedName>
        <fullName evidence="3">Putative 3-polyprenyl-4-hydroxybenzoate carboxy-lyase</fullName>
    </submittedName>
</protein>
<dbReference type="Pfam" id="PF20696">
    <property type="entry name" value="UbiD_C"/>
    <property type="match status" value="1"/>
</dbReference>
<accession>A0A0U2XUM0</accession>
<dbReference type="GO" id="GO:0046281">
    <property type="term" value="P:cinnamic acid catabolic process"/>
    <property type="evidence" value="ECO:0007669"/>
    <property type="project" value="TreeGrafter"/>
</dbReference>
<dbReference type="InterPro" id="IPR048304">
    <property type="entry name" value="UbiD_Rift_dom"/>
</dbReference>
<reference evidence="3" key="1">
    <citation type="journal article" date="2016" name="ISME J.">
        <title>Functional metagenomic screen reveals new and diverse microbial rhodopsins.</title>
        <authorList>
            <person name="Pushkarev A."/>
            <person name="Beja O."/>
        </authorList>
    </citation>
    <scope>NUCLEOTIDE SEQUENCE</scope>
</reference>
<organism evidence="3">
    <name type="scientific">uncultured bacterium EIL20A02</name>
    <dbReference type="NCBI Taxonomy" id="1768200"/>
    <lineage>
        <taxon>Bacteria</taxon>
        <taxon>environmental samples</taxon>
    </lineage>
</organism>
<evidence type="ECO:0000259" key="2">
    <source>
        <dbReference type="Pfam" id="PF20696"/>
    </source>
</evidence>
<dbReference type="SUPFAM" id="SSF50475">
    <property type="entry name" value="FMN-binding split barrel"/>
    <property type="match status" value="1"/>
</dbReference>
<evidence type="ECO:0000313" key="3">
    <source>
        <dbReference type="EMBL" id="ALS56245.1"/>
    </source>
</evidence>
<proteinExistence type="predicted"/>
<dbReference type="InterPro" id="IPR002830">
    <property type="entry name" value="UbiD"/>
</dbReference>
<sequence>MATQPPYNDLHLHVVALRQKNLLIEVDRPINKDSEMHPLVRWQFIGGMKENERKAFLFTNIHDGKGRKYKMPVLVGGLAANRQIYSVGMGCSIDEMQNKWDEAIKNPITPKFVDAAPCHEMIEKGVTLSQEGNGLDALPIPVSTPGFDSAPTLSAGNVITKDPETGVPNMGTYRCALKAPDRLVVRMATRVGGAGGYQHYQKYQAMGIKEMPVAIVLGCPPYVAFMGPQKLTLGVDEFTVAGGLAGKPINVVTGKTVDLTVPAEAEIVIEGFIDTTKVEPEGPFGESHGHIALEEYNMPMRVTAITHRKNAIIPSYISQVAPSESSVIKRVAYEPLFLRHLRNDNNIKGVKKVSLHEPLTGLLRVTVVTCEEGMPHSEVWRALYSAAFFKGDCSKITIAVNEDIDADNADALLWAMSYRTNPVKDVKTLDYRGQGHGPKREHGGEEDSTLLINATMKSPMPPLALPGKEHMARAREIWDEMGLPKLNVQMPWHGYSLGAWHKIWDEAGHRAATGDYLENGRISKSLSVVGLKPETKLDPDSGKPFKS</sequence>
<dbReference type="EMBL" id="KT201091">
    <property type="protein sequence ID" value="ALS56245.1"/>
    <property type="molecule type" value="Genomic_DNA"/>
</dbReference>
<dbReference type="SUPFAM" id="SSF143968">
    <property type="entry name" value="UbiD C-terminal domain-like"/>
    <property type="match status" value="1"/>
</dbReference>
<evidence type="ECO:0000259" key="1">
    <source>
        <dbReference type="Pfam" id="PF01977"/>
    </source>
</evidence>
<feature type="domain" description="3-octaprenyl-4-hydroxybenzoate carboxy-lyase-like C-terminal" evidence="2">
    <location>
        <begin position="336"/>
        <end position="444"/>
    </location>
</feature>
<keyword evidence="3" id="KW-0456">Lyase</keyword>
<dbReference type="Gene3D" id="3.40.1670.10">
    <property type="entry name" value="UbiD C-terminal domain-like"/>
    <property type="match status" value="1"/>
</dbReference>
<dbReference type="GO" id="GO:0005737">
    <property type="term" value="C:cytoplasm"/>
    <property type="evidence" value="ECO:0007669"/>
    <property type="project" value="TreeGrafter"/>
</dbReference>
<name>A0A0U2XUM0_9BACT</name>
<dbReference type="Pfam" id="PF01977">
    <property type="entry name" value="UbiD"/>
    <property type="match status" value="1"/>
</dbReference>
<dbReference type="PANTHER" id="PTHR30108:SF17">
    <property type="entry name" value="FERULIC ACID DECARBOXYLASE 1"/>
    <property type="match status" value="1"/>
</dbReference>
<dbReference type="AlphaFoldDB" id="A0A0U2XUM0"/>
<dbReference type="PANTHER" id="PTHR30108">
    <property type="entry name" value="3-OCTAPRENYL-4-HYDROXYBENZOATE CARBOXY-LYASE-RELATED"/>
    <property type="match status" value="1"/>
</dbReference>
<feature type="domain" description="3-octaprenyl-4-hydroxybenzoate carboxy-lyase-like Rift-related" evidence="1">
    <location>
        <begin position="128"/>
        <end position="316"/>
    </location>
</feature>